<name>A0A0C3EWB5_PILCF</name>
<dbReference type="Gene3D" id="1.10.630.10">
    <property type="entry name" value="Cytochrome P450"/>
    <property type="match status" value="1"/>
</dbReference>
<keyword evidence="4" id="KW-0560">Oxidoreductase</keyword>
<reference evidence="8 9" key="1">
    <citation type="submission" date="2014-04" db="EMBL/GenBank/DDBJ databases">
        <authorList>
            <consortium name="DOE Joint Genome Institute"/>
            <person name="Kuo A."/>
            <person name="Tarkka M."/>
            <person name="Buscot F."/>
            <person name="Kohler A."/>
            <person name="Nagy L.G."/>
            <person name="Floudas D."/>
            <person name="Copeland A."/>
            <person name="Barry K.W."/>
            <person name="Cichocki N."/>
            <person name="Veneault-Fourrey C."/>
            <person name="LaButti K."/>
            <person name="Lindquist E.A."/>
            <person name="Lipzen A."/>
            <person name="Lundell T."/>
            <person name="Morin E."/>
            <person name="Murat C."/>
            <person name="Sun H."/>
            <person name="Tunlid A."/>
            <person name="Henrissat B."/>
            <person name="Grigoriev I.V."/>
            <person name="Hibbett D.S."/>
            <person name="Martin F."/>
            <person name="Nordberg H.P."/>
            <person name="Cantor M.N."/>
            <person name="Hua S.X."/>
        </authorList>
    </citation>
    <scope>NUCLEOTIDE SEQUENCE [LARGE SCALE GENOMIC DNA]</scope>
    <source>
        <strain evidence="8 9">F 1598</strain>
    </source>
</reference>
<dbReference type="OrthoDB" id="1470350at2759"/>
<dbReference type="AlphaFoldDB" id="A0A0C3EWB5"/>
<dbReference type="GO" id="GO:0004497">
    <property type="term" value="F:monooxygenase activity"/>
    <property type="evidence" value="ECO:0007669"/>
    <property type="project" value="InterPro"/>
</dbReference>
<keyword evidence="9" id="KW-1185">Reference proteome</keyword>
<dbReference type="HOGENOM" id="CLU_001570_14_4_1"/>
<dbReference type="PRINTS" id="PR00385">
    <property type="entry name" value="P450"/>
</dbReference>
<evidence type="ECO:0000256" key="5">
    <source>
        <dbReference type="ARBA" id="ARBA00023004"/>
    </source>
</evidence>
<dbReference type="InterPro" id="IPR036396">
    <property type="entry name" value="Cyt_P450_sf"/>
</dbReference>
<evidence type="ECO:0000256" key="1">
    <source>
        <dbReference type="ARBA" id="ARBA00005179"/>
    </source>
</evidence>
<dbReference type="CDD" id="cd11062">
    <property type="entry name" value="CYP58-like"/>
    <property type="match status" value="1"/>
</dbReference>
<organism evidence="8 9">
    <name type="scientific">Piloderma croceum (strain F 1598)</name>
    <dbReference type="NCBI Taxonomy" id="765440"/>
    <lineage>
        <taxon>Eukaryota</taxon>
        <taxon>Fungi</taxon>
        <taxon>Dikarya</taxon>
        <taxon>Basidiomycota</taxon>
        <taxon>Agaricomycotina</taxon>
        <taxon>Agaricomycetes</taxon>
        <taxon>Agaricomycetidae</taxon>
        <taxon>Atheliales</taxon>
        <taxon>Atheliaceae</taxon>
        <taxon>Piloderma</taxon>
    </lineage>
</organism>
<evidence type="ECO:0000256" key="7">
    <source>
        <dbReference type="SAM" id="Phobius"/>
    </source>
</evidence>
<keyword evidence="7" id="KW-0812">Transmembrane</keyword>
<reference evidence="9" key="2">
    <citation type="submission" date="2015-01" db="EMBL/GenBank/DDBJ databases">
        <title>Evolutionary Origins and Diversification of the Mycorrhizal Mutualists.</title>
        <authorList>
            <consortium name="DOE Joint Genome Institute"/>
            <consortium name="Mycorrhizal Genomics Consortium"/>
            <person name="Kohler A."/>
            <person name="Kuo A."/>
            <person name="Nagy L.G."/>
            <person name="Floudas D."/>
            <person name="Copeland A."/>
            <person name="Barry K.W."/>
            <person name="Cichocki N."/>
            <person name="Veneault-Fourrey C."/>
            <person name="LaButti K."/>
            <person name="Lindquist E.A."/>
            <person name="Lipzen A."/>
            <person name="Lundell T."/>
            <person name="Morin E."/>
            <person name="Murat C."/>
            <person name="Riley R."/>
            <person name="Ohm R."/>
            <person name="Sun H."/>
            <person name="Tunlid A."/>
            <person name="Henrissat B."/>
            <person name="Grigoriev I.V."/>
            <person name="Hibbett D.S."/>
            <person name="Martin F."/>
        </authorList>
    </citation>
    <scope>NUCLEOTIDE SEQUENCE [LARGE SCALE GENOMIC DNA]</scope>
    <source>
        <strain evidence="9">F 1598</strain>
    </source>
</reference>
<proteinExistence type="inferred from homology"/>
<comment type="pathway">
    <text evidence="1">Secondary metabolite biosynthesis.</text>
</comment>
<accession>A0A0C3EWB5</accession>
<evidence type="ECO:0000256" key="3">
    <source>
        <dbReference type="ARBA" id="ARBA00022723"/>
    </source>
</evidence>
<evidence type="ECO:0000256" key="2">
    <source>
        <dbReference type="ARBA" id="ARBA00010617"/>
    </source>
</evidence>
<dbReference type="PRINTS" id="PR00463">
    <property type="entry name" value="EP450I"/>
</dbReference>
<dbReference type="EMBL" id="KN833031">
    <property type="protein sequence ID" value="KIM76815.1"/>
    <property type="molecule type" value="Genomic_DNA"/>
</dbReference>
<keyword evidence="7" id="KW-0472">Membrane</keyword>
<gene>
    <name evidence="8" type="ORF">PILCRDRAFT_826025</name>
</gene>
<feature type="transmembrane region" description="Helical" evidence="7">
    <location>
        <begin position="14"/>
        <end position="35"/>
    </location>
</feature>
<dbReference type="PANTHER" id="PTHR24305:SF157">
    <property type="entry name" value="N-ACETYLTRYPTOPHAN 6-HYDROXYLASE IVOC-RELATED"/>
    <property type="match status" value="1"/>
</dbReference>
<dbReference type="STRING" id="765440.A0A0C3EWB5"/>
<keyword evidence="7" id="KW-1133">Transmembrane helix</keyword>
<comment type="similarity">
    <text evidence="2">Belongs to the cytochrome P450 family.</text>
</comment>
<dbReference type="Proteomes" id="UP000054166">
    <property type="component" value="Unassembled WGS sequence"/>
</dbReference>
<dbReference type="GO" id="GO:0005506">
    <property type="term" value="F:iron ion binding"/>
    <property type="evidence" value="ECO:0007669"/>
    <property type="project" value="InterPro"/>
</dbReference>
<dbReference type="SUPFAM" id="SSF48264">
    <property type="entry name" value="Cytochrome P450"/>
    <property type="match status" value="1"/>
</dbReference>
<protein>
    <recommendedName>
        <fullName evidence="10">Cytochrome P450</fullName>
    </recommendedName>
</protein>
<keyword evidence="5 6" id="KW-0408">Iron</keyword>
<evidence type="ECO:0000313" key="9">
    <source>
        <dbReference type="Proteomes" id="UP000054166"/>
    </source>
</evidence>
<dbReference type="InParanoid" id="A0A0C3EWB5"/>
<dbReference type="InterPro" id="IPR002401">
    <property type="entry name" value="Cyt_P450_E_grp-I"/>
</dbReference>
<evidence type="ECO:0000256" key="6">
    <source>
        <dbReference type="PIRSR" id="PIRSR602401-1"/>
    </source>
</evidence>
<keyword evidence="3 6" id="KW-0479">Metal-binding</keyword>
<comment type="cofactor">
    <cofactor evidence="6">
        <name>heme</name>
        <dbReference type="ChEBI" id="CHEBI:30413"/>
    </cofactor>
</comment>
<dbReference type="Pfam" id="PF00067">
    <property type="entry name" value="p450"/>
    <property type="match status" value="1"/>
</dbReference>
<keyword evidence="6" id="KW-0349">Heme</keyword>
<dbReference type="InterPro" id="IPR050121">
    <property type="entry name" value="Cytochrome_P450_monoxygenase"/>
</dbReference>
<feature type="binding site" description="axial binding residue" evidence="6">
    <location>
        <position position="442"/>
    </location>
    <ligand>
        <name>heme</name>
        <dbReference type="ChEBI" id="CHEBI:30413"/>
    </ligand>
    <ligandPart>
        <name>Fe</name>
        <dbReference type="ChEBI" id="CHEBI:18248"/>
    </ligandPart>
</feature>
<dbReference type="PANTHER" id="PTHR24305">
    <property type="entry name" value="CYTOCHROME P450"/>
    <property type="match status" value="1"/>
</dbReference>
<evidence type="ECO:0000313" key="8">
    <source>
        <dbReference type="EMBL" id="KIM76815.1"/>
    </source>
</evidence>
<dbReference type="GO" id="GO:0020037">
    <property type="term" value="F:heme binding"/>
    <property type="evidence" value="ECO:0007669"/>
    <property type="project" value="InterPro"/>
</dbReference>
<evidence type="ECO:0000256" key="4">
    <source>
        <dbReference type="ARBA" id="ARBA00023002"/>
    </source>
</evidence>
<evidence type="ECO:0008006" key="10">
    <source>
        <dbReference type="Google" id="ProtNLM"/>
    </source>
</evidence>
<sequence>MFRWDNAFSSWSKFIFLSGLLFVCCGCLILYRLFFHPLRNFPGEKLAAISAWHWDLHGDDPDFLGRLHRIYGPVVRIAPNELHFSQPMAYTNIYSIGSKFPKDARYYAAFPDGALFATADRRQAKARRDIIRPMFSRQSVLKLESVVQEKVDILIAQMISHGSHPVDLHYALRSATLDIITSYCFAQSWSTLKYPLFQHPILHAMTQQLTIIWVLHAFPILRKIFPFLGPILMLIDDSIKATVDFRGRVAAQVDELLKDPEALKRAEHETVYHHLMTRRPGKDQHDIPPRNSLLSEGVSLIVAGSDAGGGTLTVGVFNVLRNKQVSSSLIKELDAAWPDQNATMKFEDLEKLPYLTAVIKESLRLFSGVVSPSPRIVGPSSARIAGVDVPAGTTVSITTPFLHHNPDIFHDPMEFIPERWLQSNSRELENFLVPFARGPRSCLGIKLAWCEMYLILGNMFRKINMEIYDTSIEDFKHKMYFLPVFTGKHLRAKVRPRDS</sequence>
<dbReference type="GO" id="GO:0016705">
    <property type="term" value="F:oxidoreductase activity, acting on paired donors, with incorporation or reduction of molecular oxygen"/>
    <property type="evidence" value="ECO:0007669"/>
    <property type="project" value="InterPro"/>
</dbReference>
<dbReference type="InterPro" id="IPR001128">
    <property type="entry name" value="Cyt_P450"/>
</dbReference>